<gene>
    <name evidence="1" type="primary">het21</name>
</gene>
<dbReference type="AlphaFoldDB" id="H6VQG9"/>
<sequence>MVVRPKDHLQWHLPDVLEPGSPLPEIPCLCEPNSYDKEGFFDFPTRQGWFFDPEGISGPQRIGGDEVPSSAEKGAFLQSWLFFGMMYEVLRLLGVEVNLEDCVVRNRDGTRRCIATYPLREYFGNCLQRWKARRRVPREAALTDIAKILRRVDSTIRGYSDTLSSRTWRLSDALSLDTVLSILVLGESLLNVARLTIPLPGNDQSILRGVGFAWARNPLEHRMLGAGWCISTTTMLHTLLDATGLYYASRLRLPTHSGQQSHRNCTAQQCFANHVDESTYQTQHVERCRGCEHISIDVERVAEVIGQGKTPIVSINCRDADSDHPDIQLEVVTSAPYIAISHVWAHGLGNAQANSLPRCQLARIKRMVSGIHPIEPTDNASELGVWMDTLCIPVAPHLKPLRKLSIARLEETYRNADQILVVDKDLMSASRLASRIEKATRLLCSSWMRRLWTYQEAVVSNLHPNCTKLQVQFSDGPVRFHSLCADPISLCHSEMAIRSLLLALPLTGSVSFMFSTLSRALRYRTTSRQSDEAICLTAVLGQDVSKVIATDNTEERMAIFYSFIDTVPAEIIFGKAPRLQIDGYRWAPISFLQQTKQIAVARGLDAPRDAHGVYVTFPALRFLSISPPENLGNHFILGEDPENPTLWLSSAGAKSGRTDGEMRRAVRGWEEFDRLVLGSGEIALILNPDPTSTHALVSVLRRGPDGTRYCRFLCLAETSAVHAASLGVCGRVVIEKIDAGT</sequence>
<organism evidence="1">
    <name type="scientific">Tuber melanosporum</name>
    <name type="common">Perigord truffle</name>
    <dbReference type="NCBI Taxonomy" id="39416"/>
    <lineage>
        <taxon>Eukaryota</taxon>
        <taxon>Fungi</taxon>
        <taxon>Dikarya</taxon>
        <taxon>Ascomycota</taxon>
        <taxon>Pezizomycotina</taxon>
        <taxon>Pezizomycetes</taxon>
        <taxon>Pezizales</taxon>
        <taxon>Tuberaceae</taxon>
        <taxon>Tuber</taxon>
    </lineage>
</organism>
<name>H6VQG9_TUBME</name>
<reference evidence="1" key="1">
    <citation type="journal article" date="2012" name="Fungal Biol.">
        <title>Self/nonself recognition in Tuber melanosporum is not mediated by a heterokaryon incompatibility system.</title>
        <authorList>
            <person name="Iotti M."/>
            <person name="Rubini A."/>
            <person name="Tisserant E."/>
            <person name="Kholer A."/>
            <person name="Paolocci F."/>
            <person name="Zambonelli A."/>
        </authorList>
    </citation>
    <scope>NUCLEOTIDE SEQUENCE</scope>
    <source>
        <tissue evidence="1">Ascoma</tissue>
    </source>
</reference>
<dbReference type="PANTHER" id="PTHR39596">
    <property type="match status" value="1"/>
</dbReference>
<dbReference type="EMBL" id="JN860072">
    <property type="protein sequence ID" value="AFB74447.1"/>
    <property type="molecule type" value="Genomic_DNA"/>
</dbReference>
<feature type="non-terminal residue" evidence="1">
    <location>
        <position position="741"/>
    </location>
</feature>
<dbReference type="PANTHER" id="PTHR39596:SF2">
    <property type="entry name" value="HET DOMAIN PROTEIN (AFU_ORTHOLOGUE AFUA_1G17550)-RELATED"/>
    <property type="match status" value="1"/>
</dbReference>
<accession>H6VQG9</accession>
<proteinExistence type="predicted"/>
<evidence type="ECO:0000313" key="1">
    <source>
        <dbReference type="EMBL" id="AFB74447.1"/>
    </source>
</evidence>
<protein>
    <submittedName>
        <fullName evidence="1">HET domain protein</fullName>
    </submittedName>
</protein>